<evidence type="ECO:0000313" key="2">
    <source>
        <dbReference type="Proteomes" id="UP000887116"/>
    </source>
</evidence>
<name>A0A8X6M0A2_TRICU</name>
<evidence type="ECO:0000313" key="1">
    <source>
        <dbReference type="EMBL" id="GFR29396.1"/>
    </source>
</evidence>
<reference evidence="1" key="1">
    <citation type="submission" date="2020-07" db="EMBL/GenBank/DDBJ databases">
        <title>Multicomponent nature underlies the extraordinary mechanical properties of spider dragline silk.</title>
        <authorList>
            <person name="Kono N."/>
            <person name="Nakamura H."/>
            <person name="Mori M."/>
            <person name="Yoshida Y."/>
            <person name="Ohtoshi R."/>
            <person name="Malay A.D."/>
            <person name="Moran D.A.P."/>
            <person name="Tomita M."/>
            <person name="Numata K."/>
            <person name="Arakawa K."/>
        </authorList>
    </citation>
    <scope>NUCLEOTIDE SEQUENCE</scope>
</reference>
<accession>A0A8X6M0A2</accession>
<protein>
    <submittedName>
        <fullName evidence="1">Uncharacterized protein</fullName>
    </submittedName>
</protein>
<keyword evidence="2" id="KW-1185">Reference proteome</keyword>
<proteinExistence type="predicted"/>
<dbReference type="Proteomes" id="UP000887116">
    <property type="component" value="Unassembled WGS sequence"/>
</dbReference>
<comment type="caution">
    <text evidence="1">The sequence shown here is derived from an EMBL/GenBank/DDBJ whole genome shotgun (WGS) entry which is preliminary data.</text>
</comment>
<gene>
    <name evidence="1" type="ORF">TNCT_22041</name>
</gene>
<organism evidence="1 2">
    <name type="scientific">Trichonephila clavata</name>
    <name type="common">Joro spider</name>
    <name type="synonym">Nephila clavata</name>
    <dbReference type="NCBI Taxonomy" id="2740835"/>
    <lineage>
        <taxon>Eukaryota</taxon>
        <taxon>Metazoa</taxon>
        <taxon>Ecdysozoa</taxon>
        <taxon>Arthropoda</taxon>
        <taxon>Chelicerata</taxon>
        <taxon>Arachnida</taxon>
        <taxon>Araneae</taxon>
        <taxon>Araneomorphae</taxon>
        <taxon>Entelegynae</taxon>
        <taxon>Araneoidea</taxon>
        <taxon>Nephilidae</taxon>
        <taxon>Trichonephila</taxon>
    </lineage>
</organism>
<dbReference type="AlphaFoldDB" id="A0A8X6M0A2"/>
<sequence>MFAFNNLCYHHGRGVAVIHKSDPIAFSRRQSQSSCNRHRDKSPVIDDIIVSVSGGHKSRSSFISLLIDSKSLIFIPLALQIQNDNGMLHSRR</sequence>
<dbReference type="EMBL" id="BMAO01029101">
    <property type="protein sequence ID" value="GFR29396.1"/>
    <property type="molecule type" value="Genomic_DNA"/>
</dbReference>